<accession>X0UBI2</accession>
<name>X0UBI2_9ZZZZ</name>
<protein>
    <submittedName>
        <fullName evidence="1">Uncharacterized protein</fullName>
    </submittedName>
</protein>
<dbReference type="InterPro" id="IPR013783">
    <property type="entry name" value="Ig-like_fold"/>
</dbReference>
<dbReference type="Gene3D" id="2.60.40.10">
    <property type="entry name" value="Immunoglobulins"/>
    <property type="match status" value="1"/>
</dbReference>
<feature type="non-terminal residue" evidence="1">
    <location>
        <position position="141"/>
    </location>
</feature>
<evidence type="ECO:0000313" key="1">
    <source>
        <dbReference type="EMBL" id="GAF97727.1"/>
    </source>
</evidence>
<gene>
    <name evidence="1" type="ORF">S01H1_23443</name>
</gene>
<reference evidence="1" key="1">
    <citation type="journal article" date="2014" name="Front. Microbiol.">
        <title>High frequency of phylogenetically diverse reductive dehalogenase-homologous genes in deep subseafloor sedimentary metagenomes.</title>
        <authorList>
            <person name="Kawai M."/>
            <person name="Futagami T."/>
            <person name="Toyoda A."/>
            <person name="Takaki Y."/>
            <person name="Nishi S."/>
            <person name="Hori S."/>
            <person name="Arai W."/>
            <person name="Tsubouchi T."/>
            <person name="Morono Y."/>
            <person name="Uchiyama I."/>
            <person name="Ito T."/>
            <person name="Fujiyama A."/>
            <person name="Inagaki F."/>
            <person name="Takami H."/>
        </authorList>
    </citation>
    <scope>NUCLEOTIDE SEQUENCE</scope>
    <source>
        <strain evidence="1">Expedition CK06-06</strain>
    </source>
</reference>
<dbReference type="AlphaFoldDB" id="X0UBI2"/>
<dbReference type="GO" id="GO:0005737">
    <property type="term" value="C:cytoplasm"/>
    <property type="evidence" value="ECO:0007669"/>
    <property type="project" value="UniProtKB-SubCell"/>
</dbReference>
<dbReference type="GO" id="GO:0005929">
    <property type="term" value="C:cilium"/>
    <property type="evidence" value="ECO:0007669"/>
    <property type="project" value="UniProtKB-SubCell"/>
</dbReference>
<sequence>MEGVNNAEGDLVLMDASLNIDAEEVASLTNDNTFIATKNTVVGINIFIASPGFWIGDIPQILHNAALWNAESWISAEPMDTVIPAGSSLDIAIKFNAKDLYGGDYEKDIITSSNDPVNPEVIVPAHMHVTGIPQISVSADT</sequence>
<proteinExistence type="predicted"/>
<comment type="caution">
    <text evidence="1">The sequence shown here is derived from an EMBL/GenBank/DDBJ whole genome shotgun (WGS) entry which is preliminary data.</text>
</comment>
<dbReference type="EMBL" id="BARS01013540">
    <property type="protein sequence ID" value="GAF97727.1"/>
    <property type="molecule type" value="Genomic_DNA"/>
</dbReference>
<organism evidence="1">
    <name type="scientific">marine sediment metagenome</name>
    <dbReference type="NCBI Taxonomy" id="412755"/>
    <lineage>
        <taxon>unclassified sequences</taxon>
        <taxon>metagenomes</taxon>
        <taxon>ecological metagenomes</taxon>
    </lineage>
</organism>